<dbReference type="InterPro" id="IPR018220">
    <property type="entry name" value="Adenylosuccin_syn_GTP-bd"/>
</dbReference>
<reference evidence="12" key="1">
    <citation type="journal article" date="2019" name="Int. J. Syst. Evol. Microbiol.">
        <title>The Global Catalogue of Microorganisms (GCM) 10K type strain sequencing project: providing services to taxonomists for standard genome sequencing and annotation.</title>
        <authorList>
            <consortium name="The Broad Institute Genomics Platform"/>
            <consortium name="The Broad Institute Genome Sequencing Center for Infectious Disease"/>
            <person name="Wu L."/>
            <person name="Ma J."/>
        </authorList>
    </citation>
    <scope>NUCLEOTIDE SEQUENCE [LARGE SCALE GENOMIC DNA]</scope>
    <source>
        <strain evidence="12">CCUG 55609</strain>
    </source>
</reference>
<dbReference type="SMART" id="SM00788">
    <property type="entry name" value="Adenylsucc_synt"/>
    <property type="match status" value="1"/>
</dbReference>
<feature type="binding site" evidence="8">
    <location>
        <position position="13"/>
    </location>
    <ligand>
        <name>Mg(2+)</name>
        <dbReference type="ChEBI" id="CHEBI:18420"/>
    </ligand>
</feature>
<keyword evidence="3 8" id="KW-0479">Metal-binding</keyword>
<keyword evidence="8" id="KW-0963">Cytoplasm</keyword>
<feature type="binding site" evidence="8">
    <location>
        <begin position="40"/>
        <end position="42"/>
    </location>
    <ligand>
        <name>GTP</name>
        <dbReference type="ChEBI" id="CHEBI:37565"/>
    </ligand>
</feature>
<keyword evidence="2 8" id="KW-0436">Ligase</keyword>
<dbReference type="Proteomes" id="UP001597173">
    <property type="component" value="Unassembled WGS sequence"/>
</dbReference>
<feature type="binding site" evidence="8">
    <location>
        <begin position="12"/>
        <end position="18"/>
    </location>
    <ligand>
        <name>GTP</name>
        <dbReference type="ChEBI" id="CHEBI:37565"/>
    </ligand>
</feature>
<dbReference type="PANTHER" id="PTHR11846:SF0">
    <property type="entry name" value="ADENYLOSUCCINATE SYNTHETASE"/>
    <property type="match status" value="1"/>
</dbReference>
<dbReference type="Gene3D" id="3.90.170.10">
    <property type="entry name" value="Adenylosuccinate Synthetase, subunit A, domain 3"/>
    <property type="match status" value="1"/>
</dbReference>
<feature type="active site" description="Proton donor" evidence="8">
    <location>
        <position position="41"/>
    </location>
</feature>
<dbReference type="RefSeq" id="WP_374837863.1">
    <property type="nucleotide sequence ID" value="NZ_JBHEEW010000005.1"/>
</dbReference>
<comment type="similarity">
    <text evidence="8 10">Belongs to the adenylosuccinate synthetase family.</text>
</comment>
<evidence type="ECO:0000256" key="4">
    <source>
        <dbReference type="ARBA" id="ARBA00022741"/>
    </source>
</evidence>
<feature type="binding site" evidence="8">
    <location>
        <position position="40"/>
    </location>
    <ligand>
        <name>Mg(2+)</name>
        <dbReference type="ChEBI" id="CHEBI:18420"/>
    </ligand>
</feature>
<feature type="binding site" description="in other chain" evidence="8">
    <location>
        <begin position="13"/>
        <end position="16"/>
    </location>
    <ligand>
        <name>IMP</name>
        <dbReference type="ChEBI" id="CHEBI:58053"/>
        <note>ligand shared between dimeric partners</note>
    </ligand>
</feature>
<organism evidence="11 12">
    <name type="scientific">Mycoplana ramosa</name>
    <name type="common">Mycoplana bullata</name>
    <dbReference type="NCBI Taxonomy" id="40837"/>
    <lineage>
        <taxon>Bacteria</taxon>
        <taxon>Pseudomonadati</taxon>
        <taxon>Pseudomonadota</taxon>
        <taxon>Alphaproteobacteria</taxon>
        <taxon>Hyphomicrobiales</taxon>
        <taxon>Rhizobiaceae</taxon>
        <taxon>Mycoplana</taxon>
    </lineage>
</organism>
<protein>
    <recommendedName>
        <fullName evidence="8 10">Adenylosuccinate synthetase</fullName>
        <shortName evidence="8">AMPSase</shortName>
        <shortName evidence="8">AdSS</shortName>
        <ecNumber evidence="8 10">6.3.4.4</ecNumber>
    </recommendedName>
    <alternativeName>
        <fullName evidence="8">IMP--aspartate ligase</fullName>
    </alternativeName>
</protein>
<dbReference type="InterPro" id="IPR001114">
    <property type="entry name" value="Adenylosuccinate_synthetase"/>
</dbReference>
<gene>
    <name evidence="8" type="primary">purA</name>
    <name evidence="11" type="ORF">ACFQ33_10045</name>
</gene>
<comment type="caution">
    <text evidence="11">The sequence shown here is derived from an EMBL/GenBank/DDBJ whole genome shotgun (WGS) entry which is preliminary data.</text>
</comment>
<dbReference type="EC" id="6.3.4.4" evidence="8 10"/>
<dbReference type="NCBIfam" id="NF002223">
    <property type="entry name" value="PRK01117.1"/>
    <property type="match status" value="1"/>
</dbReference>
<evidence type="ECO:0000256" key="6">
    <source>
        <dbReference type="ARBA" id="ARBA00022842"/>
    </source>
</evidence>
<dbReference type="Pfam" id="PF00709">
    <property type="entry name" value="Adenylsucc_synt"/>
    <property type="match status" value="1"/>
</dbReference>
<dbReference type="InterPro" id="IPR042110">
    <property type="entry name" value="Adenylosuccinate_synth_dom2"/>
</dbReference>
<feature type="binding site" description="in other chain" evidence="8">
    <location>
        <begin position="38"/>
        <end position="41"/>
    </location>
    <ligand>
        <name>IMP</name>
        <dbReference type="ChEBI" id="CHEBI:58053"/>
        <note>ligand shared between dimeric partners</note>
    </ligand>
</feature>
<dbReference type="PROSITE" id="PS00513">
    <property type="entry name" value="ADENYLOSUCCIN_SYN_2"/>
    <property type="match status" value="1"/>
</dbReference>
<feature type="binding site" description="in other chain" evidence="8">
    <location>
        <position position="307"/>
    </location>
    <ligand>
        <name>IMP</name>
        <dbReference type="ChEBI" id="CHEBI:58053"/>
        <note>ligand shared between dimeric partners</note>
    </ligand>
</feature>
<feature type="binding site" description="in other chain" evidence="8">
    <location>
        <position position="243"/>
    </location>
    <ligand>
        <name>IMP</name>
        <dbReference type="ChEBI" id="CHEBI:58053"/>
        <note>ligand shared between dimeric partners</note>
    </ligand>
</feature>
<feature type="binding site" evidence="8">
    <location>
        <begin position="417"/>
        <end position="419"/>
    </location>
    <ligand>
        <name>GTP</name>
        <dbReference type="ChEBI" id="CHEBI:37565"/>
    </ligand>
</feature>
<sequence length="434" mass="46717">MTNVVVIGSQWGDEGKGKIVDWLSERADIVVRFQGGHNAGHTLVIDGTSYKLSLLPSGVVRPGKMAVIGNGVVIDPHALCAEIDKLAGQGVTITPDNLRIADNATLILSLHRELDGIREDAAANTNGGVKIGTTRRGIGPAYEDKVGRRAIRVMDLADLETLSAKVERLLTHHNALRRGLGEQEISHDAIMQELTSVADRVLPFRDTVWLMLDKERRAGARILFEGAQGSLLDIDHGTYPFVTSSNTVAGQAAAGSGMGPGALGYILGITKAYTTRVGEGPFPTELTDEIGQFLGERGREFGTVTGRKRRCGWFDAALVRQSVATNGITGIALTKLDVLDGLDELKICVGYTLDGQEIDHLPASQGQQARVVPKYITLEGWKESTVGARKWADLPAQAIKYVRQVEELIGAPVALLSTSPERDDTILVTDPFED</sequence>
<evidence type="ECO:0000256" key="1">
    <source>
        <dbReference type="ARBA" id="ARBA00011738"/>
    </source>
</evidence>
<comment type="subunit">
    <text evidence="1 8">Homodimer.</text>
</comment>
<feature type="binding site" description="in other chain" evidence="8">
    <location>
        <position position="228"/>
    </location>
    <ligand>
        <name>IMP</name>
        <dbReference type="ChEBI" id="CHEBI:58053"/>
        <note>ligand shared between dimeric partners</note>
    </ligand>
</feature>
<evidence type="ECO:0000256" key="5">
    <source>
        <dbReference type="ARBA" id="ARBA00022755"/>
    </source>
</evidence>
<dbReference type="InterPro" id="IPR042111">
    <property type="entry name" value="Adenylosuccinate_synth_dom3"/>
</dbReference>
<dbReference type="GO" id="GO:0004019">
    <property type="term" value="F:adenylosuccinate synthase activity"/>
    <property type="evidence" value="ECO:0007669"/>
    <property type="project" value="UniProtKB-EC"/>
</dbReference>
<dbReference type="PANTHER" id="PTHR11846">
    <property type="entry name" value="ADENYLOSUCCINATE SYNTHETASE"/>
    <property type="match status" value="1"/>
</dbReference>
<dbReference type="InterPro" id="IPR027417">
    <property type="entry name" value="P-loop_NTPase"/>
</dbReference>
<dbReference type="PROSITE" id="PS01266">
    <property type="entry name" value="ADENYLOSUCCIN_SYN_1"/>
    <property type="match status" value="1"/>
</dbReference>
<dbReference type="Gene3D" id="1.10.300.10">
    <property type="entry name" value="Adenylosuccinate Synthetase, subunit A, domain 2"/>
    <property type="match status" value="1"/>
</dbReference>
<accession>A0ABW3YX72</accession>
<feature type="binding site" evidence="8">
    <location>
        <begin position="303"/>
        <end position="309"/>
    </location>
    <ligand>
        <name>substrate</name>
    </ligand>
</feature>
<dbReference type="HAMAP" id="MF_00011">
    <property type="entry name" value="Adenylosucc_synth"/>
    <property type="match status" value="1"/>
</dbReference>
<name>A0ABW3YX72_MYCRA</name>
<feature type="active site" evidence="9">
    <location>
        <position position="145"/>
    </location>
</feature>
<evidence type="ECO:0000313" key="11">
    <source>
        <dbReference type="EMBL" id="MFD1328233.1"/>
    </source>
</evidence>
<keyword evidence="5 8" id="KW-0658">Purine biosynthesis</keyword>
<feature type="binding site" evidence="8">
    <location>
        <begin position="335"/>
        <end position="337"/>
    </location>
    <ligand>
        <name>GTP</name>
        <dbReference type="ChEBI" id="CHEBI:37565"/>
    </ligand>
</feature>
<proteinExistence type="inferred from homology"/>
<evidence type="ECO:0000313" key="12">
    <source>
        <dbReference type="Proteomes" id="UP001597173"/>
    </source>
</evidence>
<dbReference type="SUPFAM" id="SSF52540">
    <property type="entry name" value="P-loop containing nucleoside triphosphate hydrolases"/>
    <property type="match status" value="1"/>
</dbReference>
<evidence type="ECO:0000256" key="7">
    <source>
        <dbReference type="ARBA" id="ARBA00023134"/>
    </source>
</evidence>
<feature type="binding site" description="in other chain" evidence="8">
    <location>
        <position position="134"/>
    </location>
    <ligand>
        <name>IMP</name>
        <dbReference type="ChEBI" id="CHEBI:58053"/>
        <note>ligand shared between dimeric partners</note>
    </ligand>
</feature>
<comment type="function">
    <text evidence="8">Plays an important role in the de novo pathway of purine nucleotide biosynthesis. Catalyzes the first committed step in the biosynthesis of AMP from IMP.</text>
</comment>
<comment type="subcellular location">
    <subcellularLocation>
        <location evidence="8">Cytoplasm</location>
    </subcellularLocation>
</comment>
<keyword evidence="7 8" id="KW-0342">GTP-binding</keyword>
<evidence type="ECO:0000256" key="8">
    <source>
        <dbReference type="HAMAP-Rule" id="MF_00011"/>
    </source>
</evidence>
<dbReference type="NCBIfam" id="TIGR00184">
    <property type="entry name" value="purA"/>
    <property type="match status" value="1"/>
</dbReference>
<evidence type="ECO:0000256" key="10">
    <source>
        <dbReference type="RuleBase" id="RU000520"/>
    </source>
</evidence>
<evidence type="ECO:0000256" key="9">
    <source>
        <dbReference type="PROSITE-ProRule" id="PRU10134"/>
    </source>
</evidence>
<evidence type="ECO:0000256" key="2">
    <source>
        <dbReference type="ARBA" id="ARBA00022598"/>
    </source>
</evidence>
<evidence type="ECO:0000256" key="3">
    <source>
        <dbReference type="ARBA" id="ARBA00022723"/>
    </source>
</evidence>
<dbReference type="EMBL" id="JBHTNF010000004">
    <property type="protein sequence ID" value="MFD1328233.1"/>
    <property type="molecule type" value="Genomic_DNA"/>
</dbReference>
<keyword evidence="12" id="KW-1185">Reference proteome</keyword>
<feature type="active site" description="Proton acceptor" evidence="8">
    <location>
        <position position="13"/>
    </location>
</feature>
<keyword evidence="6 8" id="KW-0460">Magnesium</keyword>
<dbReference type="InterPro" id="IPR042109">
    <property type="entry name" value="Adenylosuccinate_synth_dom1"/>
</dbReference>
<comment type="pathway">
    <text evidence="8 10">Purine metabolism; AMP biosynthesis via de novo pathway; AMP from IMP: step 1/2.</text>
</comment>
<comment type="catalytic activity">
    <reaction evidence="8 10">
        <text>IMP + L-aspartate + GTP = N(6)-(1,2-dicarboxyethyl)-AMP + GDP + phosphate + 2 H(+)</text>
        <dbReference type="Rhea" id="RHEA:15753"/>
        <dbReference type="ChEBI" id="CHEBI:15378"/>
        <dbReference type="ChEBI" id="CHEBI:29991"/>
        <dbReference type="ChEBI" id="CHEBI:37565"/>
        <dbReference type="ChEBI" id="CHEBI:43474"/>
        <dbReference type="ChEBI" id="CHEBI:57567"/>
        <dbReference type="ChEBI" id="CHEBI:58053"/>
        <dbReference type="ChEBI" id="CHEBI:58189"/>
        <dbReference type="EC" id="6.3.4.4"/>
    </reaction>
</comment>
<comment type="cofactor">
    <cofactor evidence="8">
        <name>Mg(2+)</name>
        <dbReference type="ChEBI" id="CHEBI:18420"/>
    </cofactor>
    <text evidence="8">Binds 1 Mg(2+) ion per subunit.</text>
</comment>
<dbReference type="CDD" id="cd03108">
    <property type="entry name" value="AdSS"/>
    <property type="match status" value="1"/>
</dbReference>
<feature type="binding site" evidence="8">
    <location>
        <position position="309"/>
    </location>
    <ligand>
        <name>GTP</name>
        <dbReference type="ChEBI" id="CHEBI:37565"/>
    </ligand>
</feature>
<keyword evidence="4 8" id="KW-0547">Nucleotide-binding</keyword>
<dbReference type="InterPro" id="IPR033128">
    <property type="entry name" value="Adenylosuccin_syn_Lys_AS"/>
</dbReference>
<dbReference type="Gene3D" id="3.40.440.10">
    <property type="entry name" value="Adenylosuccinate Synthetase, subunit A, domain 1"/>
    <property type="match status" value="1"/>
</dbReference>
<feature type="binding site" evidence="8">
    <location>
        <position position="148"/>
    </location>
    <ligand>
        <name>IMP</name>
        <dbReference type="ChEBI" id="CHEBI:58053"/>
        <note>ligand shared between dimeric partners</note>
    </ligand>
</feature>